<organism evidence="2 3">
    <name type="scientific">Symbiodinium pilosum</name>
    <name type="common">Dinoflagellate</name>
    <dbReference type="NCBI Taxonomy" id="2952"/>
    <lineage>
        <taxon>Eukaryota</taxon>
        <taxon>Sar</taxon>
        <taxon>Alveolata</taxon>
        <taxon>Dinophyceae</taxon>
        <taxon>Suessiales</taxon>
        <taxon>Symbiodiniaceae</taxon>
        <taxon>Symbiodinium</taxon>
    </lineage>
</organism>
<feature type="signal peptide" evidence="1">
    <location>
        <begin position="1"/>
        <end position="21"/>
    </location>
</feature>
<dbReference type="Proteomes" id="UP000649617">
    <property type="component" value="Unassembled WGS sequence"/>
</dbReference>
<sequence>MKSVTICGLLTILYSFRCAVAANDEDHDHAHDHGEHGSGFEWAGIFETPEANYLWTAQKVNGDYADPAMKLVALPATTVSQQALHDMETQGKEAMELICTPVQAGSTITPAASTCYELQFQATAWQSLFNVDASAVAGIAFFAQHL</sequence>
<keyword evidence="1" id="KW-0732">Signal</keyword>
<dbReference type="EMBL" id="CAJNIZ010028058">
    <property type="protein sequence ID" value="CAE7504943.1"/>
    <property type="molecule type" value="Genomic_DNA"/>
</dbReference>
<keyword evidence="3" id="KW-1185">Reference proteome</keyword>
<name>A0A812T368_SYMPI</name>
<protein>
    <submittedName>
        <fullName evidence="2">Nipblb protein</fullName>
    </submittedName>
</protein>
<gene>
    <name evidence="2" type="primary">nipblb</name>
    <name evidence="2" type="ORF">SPIL2461_LOCUS13082</name>
</gene>
<evidence type="ECO:0000313" key="2">
    <source>
        <dbReference type="EMBL" id="CAE7504943.1"/>
    </source>
</evidence>
<feature type="chain" id="PRO_5032781806" evidence="1">
    <location>
        <begin position="22"/>
        <end position="146"/>
    </location>
</feature>
<dbReference type="AlphaFoldDB" id="A0A812T368"/>
<evidence type="ECO:0000256" key="1">
    <source>
        <dbReference type="SAM" id="SignalP"/>
    </source>
</evidence>
<dbReference type="OrthoDB" id="6096490at2759"/>
<accession>A0A812T368</accession>
<evidence type="ECO:0000313" key="3">
    <source>
        <dbReference type="Proteomes" id="UP000649617"/>
    </source>
</evidence>
<proteinExistence type="predicted"/>
<comment type="caution">
    <text evidence="2">The sequence shown here is derived from an EMBL/GenBank/DDBJ whole genome shotgun (WGS) entry which is preliminary data.</text>
</comment>
<reference evidence="2" key="1">
    <citation type="submission" date="2021-02" db="EMBL/GenBank/DDBJ databases">
        <authorList>
            <person name="Dougan E. K."/>
            <person name="Rhodes N."/>
            <person name="Thang M."/>
            <person name="Chan C."/>
        </authorList>
    </citation>
    <scope>NUCLEOTIDE SEQUENCE</scope>
</reference>